<keyword evidence="4" id="KW-0564">Palmitate</keyword>
<sequence>MNIRGGNTAMNKRNQMKKAGLMTMGIVVGASALLAGCGNNGGAGQTPAAAGAGGNTAAENKGPLNLSIMSLMYAEPPKADSDVQKKIEAYTNTKLDIAWVPTSSYKDKVNVTIASGEMPKALLVQNNKDSNILSAVRAGVFWEIGPYLNDYPNLAKMNKSVFDNIKVDGKIYGLYRARDLSTYGIIYRSDWLKNLGLSEPKTVDDLYNMFKAFALNDPDKNGKQDTVGLTEEKTMDGFGVIASFMGAPNGWEVKDGKLSPDFLAPEYFEAMKFYKKLYDEKLIKQDFPVLNNQQKRDDINQGKAGAVISNMIDAATYQATITKTFPDADVDVVSRINGPKGERSPGGLGYNSVFMFPKSSVKSEAELKQILAFYDKLSDQSMLDLLGWGIEGRHYKMEDGKPVFIDQKLQDTEVGSNYLQLQVAKYTAKTTGKETPLMEKYNKMIRDNEAIAVNNPTNPLVSETQTTKGSELKQLIDDARTKFILGKMDEAGWKQTIEQWRNAGGDKVIEEFSAQYAKNGK</sequence>
<evidence type="ECO:0000256" key="4">
    <source>
        <dbReference type="ARBA" id="ARBA00023139"/>
    </source>
</evidence>
<dbReference type="AlphaFoldDB" id="A0A4Q9DK49"/>
<dbReference type="Proteomes" id="UP000293142">
    <property type="component" value="Unassembled WGS sequence"/>
</dbReference>
<evidence type="ECO:0000256" key="1">
    <source>
        <dbReference type="ARBA" id="ARBA00022475"/>
    </source>
</evidence>
<evidence type="ECO:0000256" key="2">
    <source>
        <dbReference type="ARBA" id="ARBA00022729"/>
    </source>
</evidence>
<dbReference type="InterPro" id="IPR050490">
    <property type="entry name" value="Bact_solute-bd_prot1"/>
</dbReference>
<dbReference type="PANTHER" id="PTHR43649">
    <property type="entry name" value="ARABINOSE-BINDING PROTEIN-RELATED"/>
    <property type="match status" value="1"/>
</dbReference>
<reference evidence="6 7" key="1">
    <citation type="submission" date="2019-02" db="EMBL/GenBank/DDBJ databases">
        <title>Paenibacillus sp. nov., isolated from surface-sterilized tissue of Thalictrum simplex L.</title>
        <authorList>
            <person name="Tuo L."/>
        </authorList>
    </citation>
    <scope>NUCLEOTIDE SEQUENCE [LARGE SCALE GENOMIC DNA]</scope>
    <source>
        <strain evidence="6 7">N2SHLJ1</strain>
    </source>
</reference>
<dbReference type="SUPFAM" id="SSF53850">
    <property type="entry name" value="Periplasmic binding protein-like II"/>
    <property type="match status" value="1"/>
</dbReference>
<keyword evidence="7" id="KW-1185">Reference proteome</keyword>
<comment type="caution">
    <text evidence="6">The sequence shown here is derived from an EMBL/GenBank/DDBJ whole genome shotgun (WGS) entry which is preliminary data.</text>
</comment>
<evidence type="ECO:0000256" key="5">
    <source>
        <dbReference type="ARBA" id="ARBA00023288"/>
    </source>
</evidence>
<keyword evidence="5" id="KW-0449">Lipoprotein</keyword>
<organism evidence="6 7">
    <name type="scientific">Paenibacillus thalictri</name>
    <dbReference type="NCBI Taxonomy" id="2527873"/>
    <lineage>
        <taxon>Bacteria</taxon>
        <taxon>Bacillati</taxon>
        <taxon>Bacillota</taxon>
        <taxon>Bacilli</taxon>
        <taxon>Bacillales</taxon>
        <taxon>Paenibacillaceae</taxon>
        <taxon>Paenibacillus</taxon>
    </lineage>
</organism>
<keyword evidence="3" id="KW-0472">Membrane</keyword>
<dbReference type="CDD" id="cd13580">
    <property type="entry name" value="PBP2_AlgQ_like_1"/>
    <property type="match status" value="1"/>
</dbReference>
<evidence type="ECO:0000313" key="7">
    <source>
        <dbReference type="Proteomes" id="UP000293142"/>
    </source>
</evidence>
<dbReference type="Pfam" id="PF01547">
    <property type="entry name" value="SBP_bac_1"/>
    <property type="match status" value="1"/>
</dbReference>
<keyword evidence="2" id="KW-0732">Signal</keyword>
<dbReference type="Gene3D" id="3.40.190.10">
    <property type="entry name" value="Periplasmic binding protein-like II"/>
    <property type="match status" value="2"/>
</dbReference>
<evidence type="ECO:0000256" key="3">
    <source>
        <dbReference type="ARBA" id="ARBA00023136"/>
    </source>
</evidence>
<dbReference type="OrthoDB" id="9787283at2"/>
<gene>
    <name evidence="6" type="ORF">EYB31_28875</name>
</gene>
<protein>
    <submittedName>
        <fullName evidence="6">Extracellular solute-binding protein</fullName>
    </submittedName>
</protein>
<dbReference type="EMBL" id="SIRE01000024">
    <property type="protein sequence ID" value="TBL72399.1"/>
    <property type="molecule type" value="Genomic_DNA"/>
</dbReference>
<dbReference type="PANTHER" id="PTHR43649:SF33">
    <property type="entry name" value="POLYGALACTURONAN_RHAMNOGALACTURONAN-BINDING PROTEIN YTCQ"/>
    <property type="match status" value="1"/>
</dbReference>
<accession>A0A4Q9DK49</accession>
<dbReference type="InterPro" id="IPR006059">
    <property type="entry name" value="SBP"/>
</dbReference>
<proteinExistence type="predicted"/>
<name>A0A4Q9DK49_9BACL</name>
<keyword evidence="1" id="KW-1003">Cell membrane</keyword>
<evidence type="ECO:0000313" key="6">
    <source>
        <dbReference type="EMBL" id="TBL72399.1"/>
    </source>
</evidence>